<gene>
    <name evidence="7" type="ORF">IFO66_12735</name>
</gene>
<name>A0ABR9AYK5_9BACL</name>
<dbReference type="RefSeq" id="WP_192025505.1">
    <property type="nucleotide sequence ID" value="NZ_JACYTN010000008.1"/>
</dbReference>
<dbReference type="Pfam" id="PF13649">
    <property type="entry name" value="Methyltransf_25"/>
    <property type="match status" value="1"/>
</dbReference>
<dbReference type="InterPro" id="IPR029063">
    <property type="entry name" value="SAM-dependent_MTases_sf"/>
</dbReference>
<dbReference type="InterPro" id="IPR047057">
    <property type="entry name" value="MerR_fam"/>
</dbReference>
<evidence type="ECO:0000256" key="2">
    <source>
        <dbReference type="ARBA" id="ARBA00023015"/>
    </source>
</evidence>
<keyword evidence="8" id="KW-1185">Reference proteome</keyword>
<dbReference type="SUPFAM" id="SSF46955">
    <property type="entry name" value="Putative DNA-binding domain"/>
    <property type="match status" value="1"/>
</dbReference>
<dbReference type="PANTHER" id="PTHR30204:SF69">
    <property type="entry name" value="MERR-FAMILY TRANSCRIPTIONAL REGULATOR"/>
    <property type="match status" value="1"/>
</dbReference>
<sequence>MKIQDVSRQLAMTTRSIRYYEERGLLGAILKEDNGYRIFREEDVERLRLIGWLRELGMSIEDIRGCLDEVMVGDMAAMKVHMMRRRKAFVEEIVQLKLLIQQMDQLIHPSENTEGTWLAMKLEQAAEQAKRVEQARNSWEDKWDFDSLAKQYDTQVKDVKRKHAPTCEHQEHAQANAHDHAEANTHSHGQSHGCGYAHHHSHAHSAEHTHGHSHAHSQEQAHGQGHSSNHNHSHGHSHGPVNYNGSLQRASELANIKAGDHGLDLGIGTGNLAACCLSKGAIMTGVDQSEQMLERCREKWPSVRLLLGNMMALPVVNETFDFVVSSFALHHLTEEQQHIALLEMDQVVVPGSRLVLVDMMFADEAHRQSYYAEVRQSGSEDQIEKLSKVDYPDRSKLLAWLRSNGYEADMEQLDTWTSIVYAVKQK</sequence>
<keyword evidence="2" id="KW-0805">Transcription regulation</keyword>
<evidence type="ECO:0000256" key="1">
    <source>
        <dbReference type="ARBA" id="ARBA00022491"/>
    </source>
</evidence>
<keyword evidence="3" id="KW-0238">DNA-binding</keyword>
<evidence type="ECO:0000256" key="3">
    <source>
        <dbReference type="ARBA" id="ARBA00023125"/>
    </source>
</evidence>
<dbReference type="Gene3D" id="1.10.1660.10">
    <property type="match status" value="1"/>
</dbReference>
<dbReference type="InterPro" id="IPR041698">
    <property type="entry name" value="Methyltransf_25"/>
</dbReference>
<keyword evidence="1" id="KW-0678">Repressor</keyword>
<accession>A0ABR9AYK5</accession>
<dbReference type="SUPFAM" id="SSF53335">
    <property type="entry name" value="S-adenosyl-L-methionine-dependent methyltransferases"/>
    <property type="match status" value="1"/>
</dbReference>
<dbReference type="PANTHER" id="PTHR30204">
    <property type="entry name" value="REDOX-CYCLING DRUG-SENSING TRANSCRIPTIONAL ACTIVATOR SOXR"/>
    <property type="match status" value="1"/>
</dbReference>
<dbReference type="CDD" id="cd02440">
    <property type="entry name" value="AdoMet_MTases"/>
    <property type="match status" value="1"/>
</dbReference>
<feature type="compositionally biased region" description="Basic and acidic residues" evidence="5">
    <location>
        <begin position="165"/>
        <end position="185"/>
    </location>
</feature>
<keyword evidence="4" id="KW-0804">Transcription</keyword>
<evidence type="ECO:0000256" key="4">
    <source>
        <dbReference type="ARBA" id="ARBA00023163"/>
    </source>
</evidence>
<dbReference type="SMART" id="SM00422">
    <property type="entry name" value="HTH_MERR"/>
    <property type="match status" value="1"/>
</dbReference>
<dbReference type="EMBL" id="JACYTN010000008">
    <property type="protein sequence ID" value="MBD8499173.1"/>
    <property type="molecule type" value="Genomic_DNA"/>
</dbReference>
<dbReference type="PRINTS" id="PR00040">
    <property type="entry name" value="HTHMERR"/>
</dbReference>
<proteinExistence type="predicted"/>
<dbReference type="Gene3D" id="3.40.50.150">
    <property type="entry name" value="Vaccinia Virus protein VP39"/>
    <property type="match status" value="1"/>
</dbReference>
<reference evidence="7 8" key="1">
    <citation type="submission" date="2020-09" db="EMBL/GenBank/DDBJ databases">
        <title>Paenibacillus sp. CAU 1523 isolated from sand of Haeundae Beach.</title>
        <authorList>
            <person name="Kim W."/>
        </authorList>
    </citation>
    <scope>NUCLEOTIDE SEQUENCE [LARGE SCALE GENOMIC DNA]</scope>
    <source>
        <strain evidence="7 8">CAU 1523</strain>
    </source>
</reference>
<comment type="caution">
    <text evidence="7">The sequence shown here is derived from an EMBL/GenBank/DDBJ whole genome shotgun (WGS) entry which is preliminary data.</text>
</comment>
<dbReference type="Proteomes" id="UP000634529">
    <property type="component" value="Unassembled WGS sequence"/>
</dbReference>
<organism evidence="7 8">
    <name type="scientific">Paenibacillus arenosi</name>
    <dbReference type="NCBI Taxonomy" id="2774142"/>
    <lineage>
        <taxon>Bacteria</taxon>
        <taxon>Bacillati</taxon>
        <taxon>Bacillota</taxon>
        <taxon>Bacilli</taxon>
        <taxon>Bacillales</taxon>
        <taxon>Paenibacillaceae</taxon>
        <taxon>Paenibacillus</taxon>
    </lineage>
</organism>
<evidence type="ECO:0000313" key="7">
    <source>
        <dbReference type="EMBL" id="MBD8499173.1"/>
    </source>
</evidence>
<dbReference type="Pfam" id="PF13411">
    <property type="entry name" value="MerR_1"/>
    <property type="match status" value="1"/>
</dbReference>
<dbReference type="CDD" id="cd00592">
    <property type="entry name" value="HTH_MerR-like"/>
    <property type="match status" value="1"/>
</dbReference>
<dbReference type="PROSITE" id="PS50937">
    <property type="entry name" value="HTH_MERR_2"/>
    <property type="match status" value="1"/>
</dbReference>
<evidence type="ECO:0000313" key="8">
    <source>
        <dbReference type="Proteomes" id="UP000634529"/>
    </source>
</evidence>
<feature type="domain" description="HTH merR-type" evidence="6">
    <location>
        <begin position="1"/>
        <end position="69"/>
    </location>
</feature>
<protein>
    <submittedName>
        <fullName evidence="7">MerR family transcriptional regulator</fullName>
    </submittedName>
</protein>
<evidence type="ECO:0000259" key="6">
    <source>
        <dbReference type="PROSITE" id="PS50937"/>
    </source>
</evidence>
<evidence type="ECO:0000256" key="5">
    <source>
        <dbReference type="SAM" id="MobiDB-lite"/>
    </source>
</evidence>
<dbReference type="InterPro" id="IPR000551">
    <property type="entry name" value="MerR-type_HTH_dom"/>
</dbReference>
<dbReference type="InterPro" id="IPR009061">
    <property type="entry name" value="DNA-bd_dom_put_sf"/>
</dbReference>
<feature type="region of interest" description="Disordered" evidence="5">
    <location>
        <begin position="156"/>
        <end position="245"/>
    </location>
</feature>